<evidence type="ECO:0000313" key="3">
    <source>
        <dbReference type="EMBL" id="EMD31513.1"/>
    </source>
</evidence>
<evidence type="ECO:0000256" key="1">
    <source>
        <dbReference type="SAM" id="MobiDB-lite"/>
    </source>
</evidence>
<dbReference type="PROSITE" id="PS50287">
    <property type="entry name" value="SRCR_2"/>
    <property type="match status" value="1"/>
</dbReference>
<dbReference type="HOGENOM" id="CLU_433442_0_0_1"/>
<dbReference type="GO" id="GO:0016020">
    <property type="term" value="C:membrane"/>
    <property type="evidence" value="ECO:0007669"/>
    <property type="project" value="InterPro"/>
</dbReference>
<name>M2Q402_CERS8</name>
<feature type="compositionally biased region" description="Polar residues" evidence="1">
    <location>
        <begin position="622"/>
        <end position="631"/>
    </location>
</feature>
<feature type="domain" description="SRCR" evidence="2">
    <location>
        <begin position="101"/>
        <end position="242"/>
    </location>
</feature>
<dbReference type="InterPro" id="IPR001190">
    <property type="entry name" value="SRCR"/>
</dbReference>
<keyword evidence="4" id="KW-1185">Reference proteome</keyword>
<evidence type="ECO:0000313" key="4">
    <source>
        <dbReference type="Proteomes" id="UP000016930"/>
    </source>
</evidence>
<gene>
    <name evidence="3" type="ORF">CERSUDRAFT_78134</name>
</gene>
<protein>
    <recommendedName>
        <fullName evidence="2">SRCR domain-containing protein</fullName>
    </recommendedName>
</protein>
<proteinExistence type="predicted"/>
<sequence length="631" mass="68062">MHGNEGETEGGATRRMRNPVFVLFERRRRPRVREGSLLKICLEGECVRIGLGKYVGETGRIAVRVVVKVKAGDSRVDLSPRASEAGDREDVFARLGSGVEVRYVEGVNGACEVGVEHEKVQTLAFTNTMAFIEAGAKVGDVDFAGRDGELAQHWKSRCAKERVPRPEADACNELECLKISPAIGKLAEERPGNSNVEVTAVQSVHCRGRELSQEARKRMRDVRGLVRAWERERTHEQGTVCGEMDQDAALAVFAGDTLRIKSGGHFEQVACRASEPGLYMDVRSAVLASECGRDSGERAAVGAEGGDVVDWLAISVAIGVGLVGKKHETDGKVNAEPGEEKKCDGARGIDGVTAPGGREQIVCDGARKEVNVELGEREAAGGAPMGVKGTGELGDGHVGATRKVEMGEFGPWRECELEGKCYMDLVEDKSFESGAIYNFKDVRNDFRGLVRALERFVVARREPIVLGAENVEVVARDADLDVFRVRHNGVVKDMNRGLIYCSGSIWRRICGESRVDGQRKYKVTSSGESGRTAGLGRWDCGGEEAPTCTPARFAGNGTTPAPLRGRRTPTPPASRNMARPLRRSAVDGPTPAPAPRKMVQKCGSPPLAGSGTTFLTRKAGFNSPTESILYG</sequence>
<dbReference type="AlphaFoldDB" id="M2Q402"/>
<dbReference type="Proteomes" id="UP000016930">
    <property type="component" value="Unassembled WGS sequence"/>
</dbReference>
<evidence type="ECO:0000259" key="2">
    <source>
        <dbReference type="PROSITE" id="PS50287"/>
    </source>
</evidence>
<feature type="region of interest" description="Disordered" evidence="1">
    <location>
        <begin position="548"/>
        <end position="631"/>
    </location>
</feature>
<organism evidence="3 4">
    <name type="scientific">Ceriporiopsis subvermispora (strain B)</name>
    <name type="common">White-rot fungus</name>
    <name type="synonym">Gelatoporia subvermispora</name>
    <dbReference type="NCBI Taxonomy" id="914234"/>
    <lineage>
        <taxon>Eukaryota</taxon>
        <taxon>Fungi</taxon>
        <taxon>Dikarya</taxon>
        <taxon>Basidiomycota</taxon>
        <taxon>Agaricomycotina</taxon>
        <taxon>Agaricomycetes</taxon>
        <taxon>Polyporales</taxon>
        <taxon>Gelatoporiaceae</taxon>
        <taxon>Gelatoporia</taxon>
    </lineage>
</organism>
<reference evidence="3 4" key="1">
    <citation type="journal article" date="2012" name="Proc. Natl. Acad. Sci. U.S.A.">
        <title>Comparative genomics of Ceriporiopsis subvermispora and Phanerochaete chrysosporium provide insight into selective ligninolysis.</title>
        <authorList>
            <person name="Fernandez-Fueyo E."/>
            <person name="Ruiz-Duenas F.J."/>
            <person name="Ferreira P."/>
            <person name="Floudas D."/>
            <person name="Hibbett D.S."/>
            <person name="Canessa P."/>
            <person name="Larrondo L.F."/>
            <person name="James T.Y."/>
            <person name="Seelenfreund D."/>
            <person name="Lobos S."/>
            <person name="Polanco R."/>
            <person name="Tello M."/>
            <person name="Honda Y."/>
            <person name="Watanabe T."/>
            <person name="Watanabe T."/>
            <person name="Ryu J.S."/>
            <person name="Kubicek C.P."/>
            <person name="Schmoll M."/>
            <person name="Gaskell J."/>
            <person name="Hammel K.E."/>
            <person name="St John F.J."/>
            <person name="Vanden Wymelenberg A."/>
            <person name="Sabat G."/>
            <person name="Splinter BonDurant S."/>
            <person name="Syed K."/>
            <person name="Yadav J.S."/>
            <person name="Doddapaneni H."/>
            <person name="Subramanian V."/>
            <person name="Lavin J.L."/>
            <person name="Oguiza J.A."/>
            <person name="Perez G."/>
            <person name="Pisabarro A.G."/>
            <person name="Ramirez L."/>
            <person name="Santoyo F."/>
            <person name="Master E."/>
            <person name="Coutinho P.M."/>
            <person name="Henrissat B."/>
            <person name="Lombard V."/>
            <person name="Magnuson J.K."/>
            <person name="Kuees U."/>
            <person name="Hori C."/>
            <person name="Igarashi K."/>
            <person name="Samejima M."/>
            <person name="Held B.W."/>
            <person name="Barry K.W."/>
            <person name="LaButti K.M."/>
            <person name="Lapidus A."/>
            <person name="Lindquist E.A."/>
            <person name="Lucas S.M."/>
            <person name="Riley R."/>
            <person name="Salamov A.A."/>
            <person name="Hoffmeister D."/>
            <person name="Schwenk D."/>
            <person name="Hadar Y."/>
            <person name="Yarden O."/>
            <person name="de Vries R.P."/>
            <person name="Wiebenga A."/>
            <person name="Stenlid J."/>
            <person name="Eastwood D."/>
            <person name="Grigoriev I.V."/>
            <person name="Berka R.M."/>
            <person name="Blanchette R.A."/>
            <person name="Kersten P."/>
            <person name="Martinez A.T."/>
            <person name="Vicuna R."/>
            <person name="Cullen D."/>
        </authorList>
    </citation>
    <scope>NUCLEOTIDE SEQUENCE [LARGE SCALE GENOMIC DNA]</scope>
    <source>
        <strain evidence="3 4">B</strain>
    </source>
</reference>
<accession>M2Q402</accession>
<dbReference type="EMBL" id="KB445818">
    <property type="protein sequence ID" value="EMD31513.1"/>
    <property type="molecule type" value="Genomic_DNA"/>
</dbReference>